<dbReference type="Proteomes" id="UP000193642">
    <property type="component" value="Unassembled WGS sequence"/>
</dbReference>
<name>A0A1Y2CDR4_9FUNG</name>
<evidence type="ECO:0000313" key="3">
    <source>
        <dbReference type="Proteomes" id="UP000193642"/>
    </source>
</evidence>
<sequence>MSGIVYGLKLNSHQQYTHRDDEELPFPFTAYRSLPRPQSASKQNGSDRKRWSLSWSNSNDSPSKSTTSQNEFETFIAAAPAATVNSRRPSARNSIDYDNIVDLATQGNPTAVQILHLQQKQDQLIQALDRDVNQPPTLERKKPSNRAPSVKFVDNQRGSVETQELISIAAKARLEAVEKEWTRRQELQAVQKASSLRRRGEMAPVHQPTHRRMSLSTIDLETLLLKASGSPHHSVNTKNRSLKRQSSDFAISYHNNGTTGNGMRRQASKASVRSVSWNIMGRRTDSGKDNDEDTTDEEDEVSSDDSDDSEEVKDNQPLHSSPSTTSMKSSLKRRVSSQSLFAQQHQMLMQPQPVMYPQMTYAPPLIPPSPPQHPRLQKKRSVDSRLSNTMGSRGSKTPSWTSTSDSTTTPMRNSSYSSLVMLQQQQMMMQQQLYQQQMMMQQQFIPPPPVVPATPYQYHQFAPILQTGPVNMMPYAQVLATPPVTGDSINDLKPLQQLAREDKVRRKIV</sequence>
<dbReference type="EMBL" id="MCGO01000020">
    <property type="protein sequence ID" value="ORY45179.1"/>
    <property type="molecule type" value="Genomic_DNA"/>
</dbReference>
<feature type="compositionally biased region" description="Low complexity" evidence="1">
    <location>
        <begin position="395"/>
        <end position="409"/>
    </location>
</feature>
<feature type="compositionally biased region" description="Polar residues" evidence="1">
    <location>
        <begin position="268"/>
        <end position="277"/>
    </location>
</feature>
<feature type="compositionally biased region" description="Low complexity" evidence="1">
    <location>
        <begin position="320"/>
        <end position="329"/>
    </location>
</feature>
<dbReference type="AlphaFoldDB" id="A0A1Y2CDR4"/>
<feature type="compositionally biased region" description="Acidic residues" evidence="1">
    <location>
        <begin position="290"/>
        <end position="311"/>
    </location>
</feature>
<keyword evidence="3" id="KW-1185">Reference proteome</keyword>
<feature type="compositionally biased region" description="Pro residues" evidence="1">
    <location>
        <begin position="364"/>
        <end position="373"/>
    </location>
</feature>
<evidence type="ECO:0000313" key="2">
    <source>
        <dbReference type="EMBL" id="ORY45179.1"/>
    </source>
</evidence>
<feature type="compositionally biased region" description="Low complexity" evidence="1">
    <location>
        <begin position="52"/>
        <end position="68"/>
    </location>
</feature>
<feature type="compositionally biased region" description="Polar residues" evidence="1">
    <location>
        <begin position="384"/>
        <end position="394"/>
    </location>
</feature>
<proteinExistence type="predicted"/>
<feature type="region of interest" description="Disordered" evidence="1">
    <location>
        <begin position="31"/>
        <end position="69"/>
    </location>
</feature>
<comment type="caution">
    <text evidence="2">The sequence shown here is derived from an EMBL/GenBank/DDBJ whole genome shotgun (WGS) entry which is preliminary data.</text>
</comment>
<feature type="region of interest" description="Disordered" evidence="1">
    <location>
        <begin position="251"/>
        <end position="339"/>
    </location>
</feature>
<protein>
    <submittedName>
        <fullName evidence="2">Uncharacterized protein</fullName>
    </submittedName>
</protein>
<evidence type="ECO:0000256" key="1">
    <source>
        <dbReference type="SAM" id="MobiDB-lite"/>
    </source>
</evidence>
<organism evidence="2 3">
    <name type="scientific">Rhizoclosmatium globosum</name>
    <dbReference type="NCBI Taxonomy" id="329046"/>
    <lineage>
        <taxon>Eukaryota</taxon>
        <taxon>Fungi</taxon>
        <taxon>Fungi incertae sedis</taxon>
        <taxon>Chytridiomycota</taxon>
        <taxon>Chytridiomycota incertae sedis</taxon>
        <taxon>Chytridiomycetes</taxon>
        <taxon>Chytridiales</taxon>
        <taxon>Chytriomycetaceae</taxon>
        <taxon>Rhizoclosmatium</taxon>
    </lineage>
</organism>
<accession>A0A1Y2CDR4</accession>
<feature type="region of interest" description="Disordered" evidence="1">
    <location>
        <begin position="192"/>
        <end position="211"/>
    </location>
</feature>
<feature type="region of interest" description="Disordered" evidence="1">
    <location>
        <begin position="359"/>
        <end position="411"/>
    </location>
</feature>
<gene>
    <name evidence="2" type="ORF">BCR33DRAFT_737560</name>
</gene>
<reference evidence="2 3" key="1">
    <citation type="submission" date="2016-07" db="EMBL/GenBank/DDBJ databases">
        <title>Pervasive Adenine N6-methylation of Active Genes in Fungi.</title>
        <authorList>
            <consortium name="DOE Joint Genome Institute"/>
            <person name="Mondo S.J."/>
            <person name="Dannebaum R.O."/>
            <person name="Kuo R.C."/>
            <person name="Labutti K."/>
            <person name="Haridas S."/>
            <person name="Kuo A."/>
            <person name="Salamov A."/>
            <person name="Ahrendt S.R."/>
            <person name="Lipzen A."/>
            <person name="Sullivan W."/>
            <person name="Andreopoulos W.B."/>
            <person name="Clum A."/>
            <person name="Lindquist E."/>
            <person name="Daum C."/>
            <person name="Ramamoorthy G.K."/>
            <person name="Gryganskyi A."/>
            <person name="Culley D."/>
            <person name="Magnuson J.K."/>
            <person name="James T.Y."/>
            <person name="O'Malley M.A."/>
            <person name="Stajich J.E."/>
            <person name="Spatafora J.W."/>
            <person name="Visel A."/>
            <person name="Grigoriev I.V."/>
        </authorList>
    </citation>
    <scope>NUCLEOTIDE SEQUENCE [LARGE SCALE GENOMIC DNA]</scope>
    <source>
        <strain evidence="2 3">JEL800</strain>
    </source>
</reference>